<keyword evidence="1" id="KW-0812">Transmembrane</keyword>
<protein>
    <submittedName>
        <fullName evidence="2">Uncharacterized protein</fullName>
    </submittedName>
</protein>
<dbReference type="EMBL" id="PTRA01000006">
    <property type="protein sequence ID" value="PQA54415.1"/>
    <property type="molecule type" value="Genomic_DNA"/>
</dbReference>
<proteinExistence type="predicted"/>
<comment type="caution">
    <text evidence="2">The sequence shown here is derived from an EMBL/GenBank/DDBJ whole genome shotgun (WGS) entry which is preliminary data.</text>
</comment>
<organism evidence="2 3">
    <name type="scientific">Siphonobacter curvatus</name>
    <dbReference type="NCBI Taxonomy" id="2094562"/>
    <lineage>
        <taxon>Bacteria</taxon>
        <taxon>Pseudomonadati</taxon>
        <taxon>Bacteroidota</taxon>
        <taxon>Cytophagia</taxon>
        <taxon>Cytophagales</taxon>
        <taxon>Cytophagaceae</taxon>
        <taxon>Siphonobacter</taxon>
    </lineage>
</organism>
<keyword evidence="3" id="KW-1185">Reference proteome</keyword>
<sequence length="77" mass="9108">MERFLHPFERFITHPNDSSPFLIHLAPLPRFYPCYLCFLHRPMFSSVKKRRIRLLLIEVGCTGLLVALLLYLISLVH</sequence>
<accession>A0A2S7IG84</accession>
<name>A0A2S7IG84_9BACT</name>
<keyword evidence="1" id="KW-1133">Transmembrane helix</keyword>
<evidence type="ECO:0000256" key="1">
    <source>
        <dbReference type="SAM" id="Phobius"/>
    </source>
</evidence>
<dbReference type="AlphaFoldDB" id="A0A2S7IG84"/>
<reference evidence="3" key="1">
    <citation type="submission" date="2018-02" db="EMBL/GenBank/DDBJ databases">
        <title>Genome sequencing of Solimonas sp. HR-BB.</title>
        <authorList>
            <person name="Lee Y."/>
            <person name="Jeon C.O."/>
        </authorList>
    </citation>
    <scope>NUCLEOTIDE SEQUENCE [LARGE SCALE GENOMIC DNA]</scope>
    <source>
        <strain evidence="3">HR-U</strain>
    </source>
</reference>
<feature type="transmembrane region" description="Helical" evidence="1">
    <location>
        <begin position="52"/>
        <end position="73"/>
    </location>
</feature>
<keyword evidence="1" id="KW-0472">Membrane</keyword>
<evidence type="ECO:0000313" key="2">
    <source>
        <dbReference type="EMBL" id="PQA54415.1"/>
    </source>
</evidence>
<dbReference type="Proteomes" id="UP000239590">
    <property type="component" value="Unassembled WGS sequence"/>
</dbReference>
<gene>
    <name evidence="2" type="ORF">C5O19_21950</name>
</gene>
<evidence type="ECO:0000313" key="3">
    <source>
        <dbReference type="Proteomes" id="UP000239590"/>
    </source>
</evidence>